<gene>
    <name evidence="5" type="ORF">INQ84_02865</name>
</gene>
<dbReference type="Proteomes" id="UP000825134">
    <property type="component" value="Chromosome"/>
</dbReference>
<evidence type="ECO:0000256" key="1">
    <source>
        <dbReference type="ARBA" id="ARBA00022679"/>
    </source>
</evidence>
<proteinExistence type="predicted"/>
<reference evidence="5" key="1">
    <citation type="journal article" date="2021" name="Front. Microbiol.">
        <title>Generation of Tetracycline and Rifamycin Resistant Chlamydia Suis Recombinants.</title>
        <authorList>
            <person name="Marti H."/>
            <person name="Bommana S."/>
            <person name="Read T.D."/>
            <person name="Pesch T."/>
            <person name="Prahauser B."/>
            <person name="Dean D."/>
            <person name="Borel N."/>
        </authorList>
    </citation>
    <scope>NUCLEOTIDE SEQUENCE</scope>
    <source>
        <strain evidence="5">208.1</strain>
    </source>
</reference>
<evidence type="ECO:0000256" key="2">
    <source>
        <dbReference type="ARBA" id="ARBA00022695"/>
    </source>
</evidence>
<dbReference type="RefSeq" id="WP_219664256.1">
    <property type="nucleotide sequence ID" value="NZ_CP063064.1"/>
</dbReference>
<evidence type="ECO:0000313" key="5">
    <source>
        <dbReference type="EMBL" id="QYC74051.1"/>
    </source>
</evidence>
<keyword evidence="4" id="KW-0239">DNA-directed DNA polymerase</keyword>
<dbReference type="GO" id="GO:0003887">
    <property type="term" value="F:DNA-directed DNA polymerase activity"/>
    <property type="evidence" value="ECO:0007669"/>
    <property type="project" value="UniProtKB-KW"/>
</dbReference>
<protein>
    <submittedName>
        <fullName evidence="5">DNA polymerase III subunit delta</fullName>
    </submittedName>
</protein>
<dbReference type="PANTHER" id="PTHR34388">
    <property type="entry name" value="DNA POLYMERASE III SUBUNIT DELTA"/>
    <property type="match status" value="1"/>
</dbReference>
<evidence type="ECO:0000256" key="3">
    <source>
        <dbReference type="ARBA" id="ARBA00022705"/>
    </source>
</evidence>
<accession>A0AAQ0J5Q3</accession>
<dbReference type="GO" id="GO:0009360">
    <property type="term" value="C:DNA polymerase III complex"/>
    <property type="evidence" value="ECO:0007669"/>
    <property type="project" value="TreeGrafter"/>
</dbReference>
<dbReference type="PANTHER" id="PTHR34388:SF1">
    <property type="entry name" value="DNA POLYMERASE III SUBUNIT DELTA"/>
    <property type="match status" value="1"/>
</dbReference>
<sequence length="314" mass="35630">MESCQNSVYVKSVKDFVQRLEDQRFGIVVVGSSVFEDKDIFLELYVSEKKRLLDGQRLAQQELLSWTDNLGLFASKETIGIYQAEKISLSLQEFIVSYSQRPNPQLTLFLFINKAEFFSSFSPKLSQALCLSLFGEYFAERDSRTAQVLVKRAEDAQLSCSLGVAKLFVSKFPQAGVFEMFSEFQKLLCQIGDKECLEVADVQSFIEKKEAVSLWKLRDALLRKEHITAQSLIQALVVDLGEDPLAILNFLRNQYLSGLRAIAGQSKERKMQIFFAAGETTLLNGLNVFFHVESLIKNNWQDALLSLETMVGRL</sequence>
<keyword evidence="3" id="KW-0235">DNA replication</keyword>
<evidence type="ECO:0000313" key="6">
    <source>
        <dbReference type="Proteomes" id="UP000825134"/>
    </source>
</evidence>
<keyword evidence="1" id="KW-0808">Transferase</keyword>
<dbReference type="GO" id="GO:0003677">
    <property type="term" value="F:DNA binding"/>
    <property type="evidence" value="ECO:0007669"/>
    <property type="project" value="InterPro"/>
</dbReference>
<organism evidence="5 6">
    <name type="scientific">Chlamydia suis</name>
    <dbReference type="NCBI Taxonomy" id="83559"/>
    <lineage>
        <taxon>Bacteria</taxon>
        <taxon>Pseudomonadati</taxon>
        <taxon>Chlamydiota</taxon>
        <taxon>Chlamydiia</taxon>
        <taxon>Chlamydiales</taxon>
        <taxon>Chlamydiaceae</taxon>
        <taxon>Chlamydia/Chlamydophila group</taxon>
        <taxon>Chlamydia</taxon>
    </lineage>
</organism>
<dbReference type="InterPro" id="IPR005790">
    <property type="entry name" value="DNA_polIII_delta"/>
</dbReference>
<name>A0AAQ0J5Q3_9CHLA</name>
<dbReference type="AlphaFoldDB" id="A0AAQ0J5Q3"/>
<keyword evidence="2" id="KW-0548">Nucleotidyltransferase</keyword>
<dbReference type="NCBIfam" id="NF004570">
    <property type="entry name" value="PRK05907.1"/>
    <property type="match status" value="1"/>
</dbReference>
<dbReference type="EMBL" id="CP063185">
    <property type="protein sequence ID" value="QYC74051.1"/>
    <property type="molecule type" value="Genomic_DNA"/>
</dbReference>
<dbReference type="GO" id="GO:0006261">
    <property type="term" value="P:DNA-templated DNA replication"/>
    <property type="evidence" value="ECO:0007669"/>
    <property type="project" value="TreeGrafter"/>
</dbReference>
<evidence type="ECO:0000256" key="4">
    <source>
        <dbReference type="ARBA" id="ARBA00022932"/>
    </source>
</evidence>